<name>A0A829HLZ4_9MYCO</name>
<proteinExistence type="predicted"/>
<evidence type="ECO:0000313" key="1">
    <source>
        <dbReference type="EMBL" id="EPQ21037.1"/>
    </source>
</evidence>
<protein>
    <submittedName>
        <fullName evidence="1">Uncharacterized protein</fullName>
    </submittedName>
</protein>
<comment type="caution">
    <text evidence="1">The sequence shown here is derived from an EMBL/GenBank/DDBJ whole genome shotgun (WGS) entry which is preliminary data.</text>
</comment>
<evidence type="ECO:0000313" key="2">
    <source>
        <dbReference type="Proteomes" id="UP000014969"/>
    </source>
</evidence>
<reference evidence="1 2" key="1">
    <citation type="journal article" date="2013" name="Genome Announc.">
        <title>Genome Sequence of an Epidemic Isolate of Mycobacterium abscessus subsp. bolletii from Rio de Janeiro, Brazil.</title>
        <authorList>
            <person name="Davidson R.M."/>
            <person name="Reynolds P.R."/>
            <person name="Farias-Hesson E."/>
            <person name="Duarte R.S."/>
            <person name="Jackson M."/>
            <person name="Strong M."/>
        </authorList>
    </citation>
    <scope>NUCLEOTIDE SEQUENCE [LARGE SCALE GENOMIC DNA]</scope>
    <source>
        <strain evidence="1 2">CRM-0020</strain>
    </source>
</reference>
<organism evidence="1 2">
    <name type="scientific">Mycobacteroides abscessus subsp. bolletii CRM-0020</name>
    <dbReference type="NCBI Taxonomy" id="1306401"/>
    <lineage>
        <taxon>Bacteria</taxon>
        <taxon>Bacillati</taxon>
        <taxon>Actinomycetota</taxon>
        <taxon>Actinomycetes</taxon>
        <taxon>Mycobacteriales</taxon>
        <taxon>Mycobacteriaceae</taxon>
        <taxon>Mycobacteroides</taxon>
        <taxon>Mycobacteroides abscessus</taxon>
    </lineage>
</organism>
<dbReference type="EMBL" id="ATFQ01000040">
    <property type="protein sequence ID" value="EPQ21037.1"/>
    <property type="molecule type" value="Genomic_DNA"/>
</dbReference>
<dbReference type="Proteomes" id="UP000014969">
    <property type="component" value="Unassembled WGS sequence"/>
</dbReference>
<gene>
    <name evidence="1" type="ORF">J108_23800</name>
</gene>
<dbReference type="AlphaFoldDB" id="A0A829HLZ4"/>
<accession>A0A829HLZ4</accession>
<sequence length="55" mass="6109">MFPGDCMQYPSAAERAEASALIGKPIMGGNRAYLRAQVGRWLVKTGRWSSRNVRP</sequence>